<organism evidence="1">
    <name type="scientific">freshwater metagenome</name>
    <dbReference type="NCBI Taxonomy" id="449393"/>
    <lineage>
        <taxon>unclassified sequences</taxon>
        <taxon>metagenomes</taxon>
        <taxon>ecological metagenomes</taxon>
    </lineage>
</organism>
<protein>
    <submittedName>
        <fullName evidence="1">Unannotated protein</fullName>
    </submittedName>
</protein>
<dbReference type="AlphaFoldDB" id="A0A6J6IKF5"/>
<proteinExistence type="predicted"/>
<gene>
    <name evidence="1" type="ORF">UFOPK1835_02082</name>
</gene>
<accession>A0A6J6IKF5</accession>
<reference evidence="1" key="1">
    <citation type="submission" date="2020-05" db="EMBL/GenBank/DDBJ databases">
        <authorList>
            <person name="Chiriac C."/>
            <person name="Salcher M."/>
            <person name="Ghai R."/>
            <person name="Kavagutti S V."/>
        </authorList>
    </citation>
    <scope>NUCLEOTIDE SEQUENCE</scope>
</reference>
<dbReference type="PROSITE" id="PS51257">
    <property type="entry name" value="PROKAR_LIPOPROTEIN"/>
    <property type="match status" value="1"/>
</dbReference>
<sequence length="154" mass="15853">MLKKTVMMVLAAVAIGTFAGCSSSGSSEKTTIDQAEATELGTQLINGYWATLSCDSTDSIAFESLLDPGFQAVTVAGPMTKDAVVAALAAACISSTELKDIVVTSAPDTLVVSYKARRTVNGVQSPFQQLVNVFVKNGNDWDGVVSANAGAVPS</sequence>
<evidence type="ECO:0000313" key="1">
    <source>
        <dbReference type="EMBL" id="CAB4624883.1"/>
    </source>
</evidence>
<name>A0A6J6IKF5_9ZZZZ</name>
<dbReference type="EMBL" id="CAEZUP010000141">
    <property type="protein sequence ID" value="CAB4624883.1"/>
    <property type="molecule type" value="Genomic_DNA"/>
</dbReference>
<dbReference type="Gene3D" id="3.10.450.50">
    <property type="match status" value="1"/>
</dbReference>